<gene>
    <name evidence="1" type="ORF">SAY87_019087</name>
</gene>
<proteinExistence type="predicted"/>
<name>A0AAN7Q1E0_9MYRT</name>
<dbReference type="AlphaFoldDB" id="A0AAN7Q1E0"/>
<protein>
    <submittedName>
        <fullName evidence="1">Uncharacterized protein</fullName>
    </submittedName>
</protein>
<accession>A0AAN7Q1E0</accession>
<organism evidence="1 2">
    <name type="scientific">Trapa incisa</name>
    <dbReference type="NCBI Taxonomy" id="236973"/>
    <lineage>
        <taxon>Eukaryota</taxon>
        <taxon>Viridiplantae</taxon>
        <taxon>Streptophyta</taxon>
        <taxon>Embryophyta</taxon>
        <taxon>Tracheophyta</taxon>
        <taxon>Spermatophyta</taxon>
        <taxon>Magnoliopsida</taxon>
        <taxon>eudicotyledons</taxon>
        <taxon>Gunneridae</taxon>
        <taxon>Pentapetalae</taxon>
        <taxon>rosids</taxon>
        <taxon>malvids</taxon>
        <taxon>Myrtales</taxon>
        <taxon>Lythraceae</taxon>
        <taxon>Trapa</taxon>
    </lineage>
</organism>
<comment type="caution">
    <text evidence="1">The sequence shown here is derived from an EMBL/GenBank/DDBJ whole genome shotgun (WGS) entry which is preliminary data.</text>
</comment>
<evidence type="ECO:0000313" key="1">
    <source>
        <dbReference type="EMBL" id="KAK4757786.1"/>
    </source>
</evidence>
<evidence type="ECO:0000313" key="2">
    <source>
        <dbReference type="Proteomes" id="UP001345219"/>
    </source>
</evidence>
<reference evidence="1 2" key="1">
    <citation type="journal article" date="2023" name="Hortic Res">
        <title>Pangenome of water caltrop reveals structural variations and asymmetric subgenome divergence after allopolyploidization.</title>
        <authorList>
            <person name="Zhang X."/>
            <person name="Chen Y."/>
            <person name="Wang L."/>
            <person name="Yuan Y."/>
            <person name="Fang M."/>
            <person name="Shi L."/>
            <person name="Lu R."/>
            <person name="Comes H.P."/>
            <person name="Ma Y."/>
            <person name="Chen Y."/>
            <person name="Huang G."/>
            <person name="Zhou Y."/>
            <person name="Zheng Z."/>
            <person name="Qiu Y."/>
        </authorList>
    </citation>
    <scope>NUCLEOTIDE SEQUENCE [LARGE SCALE GENOMIC DNA]</scope>
    <source>
        <tissue evidence="1">Roots</tissue>
    </source>
</reference>
<dbReference type="Proteomes" id="UP001345219">
    <property type="component" value="Chromosome 15"/>
</dbReference>
<dbReference type="EMBL" id="JAXIOK010000012">
    <property type="protein sequence ID" value="KAK4757786.1"/>
    <property type="molecule type" value="Genomic_DNA"/>
</dbReference>
<keyword evidence="2" id="KW-1185">Reference proteome</keyword>
<sequence>MREQSTGSTDLLVEISHDESSGRVKDGRVCLSIGETVSADLSLTDNFWEQGLVKCLPRVWGRRRSRRRFAENIHPIQ</sequence>